<sequence>MVDLPYFQSFEWDFLVIDATKEEALILVFDFINHFDPTIDLRQGLVTFNTDYEDSSYAFIPLSNKCSSSNAFAALVGDFRAPSFPSFVHIPSLSSPPSLLFSKN</sequence>
<dbReference type="OrthoDB" id="2684341at2759"/>
<comment type="caution">
    <text evidence="1">The sequence shown here is derived from an EMBL/GenBank/DDBJ whole genome shotgun (WGS) entry which is preliminary data.</text>
</comment>
<accession>A0A9Q3CN35</accession>
<dbReference type="EMBL" id="AVOT02008199">
    <property type="protein sequence ID" value="MBW0485507.1"/>
    <property type="molecule type" value="Genomic_DNA"/>
</dbReference>
<gene>
    <name evidence="1" type="ORF">O181_025222</name>
</gene>
<protein>
    <submittedName>
        <fullName evidence="1">Uncharacterized protein</fullName>
    </submittedName>
</protein>
<dbReference type="Proteomes" id="UP000765509">
    <property type="component" value="Unassembled WGS sequence"/>
</dbReference>
<organism evidence="1 2">
    <name type="scientific">Austropuccinia psidii MF-1</name>
    <dbReference type="NCBI Taxonomy" id="1389203"/>
    <lineage>
        <taxon>Eukaryota</taxon>
        <taxon>Fungi</taxon>
        <taxon>Dikarya</taxon>
        <taxon>Basidiomycota</taxon>
        <taxon>Pucciniomycotina</taxon>
        <taxon>Pucciniomycetes</taxon>
        <taxon>Pucciniales</taxon>
        <taxon>Sphaerophragmiaceae</taxon>
        <taxon>Austropuccinia</taxon>
    </lineage>
</organism>
<proteinExistence type="predicted"/>
<evidence type="ECO:0000313" key="2">
    <source>
        <dbReference type="Proteomes" id="UP000765509"/>
    </source>
</evidence>
<evidence type="ECO:0000313" key="1">
    <source>
        <dbReference type="EMBL" id="MBW0485507.1"/>
    </source>
</evidence>
<reference evidence="1" key="1">
    <citation type="submission" date="2021-03" db="EMBL/GenBank/DDBJ databases">
        <title>Draft genome sequence of rust myrtle Austropuccinia psidii MF-1, a brazilian biotype.</title>
        <authorList>
            <person name="Quecine M.C."/>
            <person name="Pachon D.M.R."/>
            <person name="Bonatelli M.L."/>
            <person name="Correr F.H."/>
            <person name="Franceschini L.M."/>
            <person name="Leite T.F."/>
            <person name="Margarido G.R.A."/>
            <person name="Almeida C.A."/>
            <person name="Ferrarezi J.A."/>
            <person name="Labate C.A."/>
        </authorList>
    </citation>
    <scope>NUCLEOTIDE SEQUENCE</scope>
    <source>
        <strain evidence="1">MF-1</strain>
    </source>
</reference>
<dbReference type="AlphaFoldDB" id="A0A9Q3CN35"/>
<name>A0A9Q3CN35_9BASI</name>
<keyword evidence="2" id="KW-1185">Reference proteome</keyword>